<accession>A0A852T105</accession>
<evidence type="ECO:0000313" key="2">
    <source>
        <dbReference type="EMBL" id="NYD75228.1"/>
    </source>
</evidence>
<dbReference type="AlphaFoldDB" id="A0A852T105"/>
<keyword evidence="3" id="KW-1185">Reference proteome</keyword>
<evidence type="ECO:0000256" key="1">
    <source>
        <dbReference type="SAM" id="MobiDB-lite"/>
    </source>
</evidence>
<sequence length="129" mass="13736">MCDDDADAQKPFNQFRRVQGGKLAGEFRHSGSGSESLEDSPNGGMVREPKEGAIPDDVQAVAEIAPSDPRSKPELFAQFGFFPPTQVVVVVDVHSEKSMVYVSGAGPIMSNSSFSNAECGVIATVVEFI</sequence>
<comment type="caution">
    <text evidence="2">The sequence shown here is derived from an EMBL/GenBank/DDBJ whole genome shotgun (WGS) entry which is preliminary data.</text>
</comment>
<protein>
    <submittedName>
        <fullName evidence="2">Uncharacterized protein</fullName>
    </submittedName>
</protein>
<dbReference type="RefSeq" id="WP_179457227.1">
    <property type="nucleotide sequence ID" value="NZ_BAAAPX010000001.1"/>
</dbReference>
<feature type="region of interest" description="Disordered" evidence="1">
    <location>
        <begin position="1"/>
        <end position="54"/>
    </location>
</feature>
<proteinExistence type="predicted"/>
<dbReference type="Proteomes" id="UP000589620">
    <property type="component" value="Unassembled WGS sequence"/>
</dbReference>
<reference evidence="2 3" key="1">
    <citation type="submission" date="2020-07" db="EMBL/GenBank/DDBJ databases">
        <title>Sequencing the genomes of 1000 actinobacteria strains.</title>
        <authorList>
            <person name="Klenk H.-P."/>
        </authorList>
    </citation>
    <scope>NUCLEOTIDE SEQUENCE [LARGE SCALE GENOMIC DNA]</scope>
    <source>
        <strain evidence="2 3">DSM 23871</strain>
    </source>
</reference>
<dbReference type="EMBL" id="JACCBJ010000001">
    <property type="protein sequence ID" value="NYD75228.1"/>
    <property type="molecule type" value="Genomic_DNA"/>
</dbReference>
<name>A0A852T105_9MICO</name>
<evidence type="ECO:0000313" key="3">
    <source>
        <dbReference type="Proteomes" id="UP000589620"/>
    </source>
</evidence>
<organism evidence="2 3">
    <name type="scientific">Leifsonia soli</name>
    <dbReference type="NCBI Taxonomy" id="582665"/>
    <lineage>
        <taxon>Bacteria</taxon>
        <taxon>Bacillati</taxon>
        <taxon>Actinomycetota</taxon>
        <taxon>Actinomycetes</taxon>
        <taxon>Micrococcales</taxon>
        <taxon>Microbacteriaceae</taxon>
        <taxon>Leifsonia</taxon>
    </lineage>
</organism>
<gene>
    <name evidence="2" type="ORF">BJ963_002747</name>
</gene>